<organism evidence="10 11">
    <name type="scientific">Streptosporangium fragile</name>
    <dbReference type="NCBI Taxonomy" id="46186"/>
    <lineage>
        <taxon>Bacteria</taxon>
        <taxon>Bacillati</taxon>
        <taxon>Actinomycetota</taxon>
        <taxon>Actinomycetes</taxon>
        <taxon>Streptosporangiales</taxon>
        <taxon>Streptosporangiaceae</taxon>
        <taxon>Streptosporangium</taxon>
    </lineage>
</organism>
<comment type="caution">
    <text evidence="10">The sequence shown here is derived from an EMBL/GenBank/DDBJ whole genome shotgun (WGS) entry which is preliminary data.</text>
</comment>
<dbReference type="Proteomes" id="UP001500831">
    <property type="component" value="Unassembled WGS sequence"/>
</dbReference>
<dbReference type="InterPro" id="IPR010290">
    <property type="entry name" value="TM_effector"/>
</dbReference>
<evidence type="ECO:0000256" key="8">
    <source>
        <dbReference type="SAM" id="Phobius"/>
    </source>
</evidence>
<feature type="compositionally biased region" description="Low complexity" evidence="7">
    <location>
        <begin position="428"/>
        <end position="439"/>
    </location>
</feature>
<name>A0ABN3W6A6_9ACTN</name>
<evidence type="ECO:0000256" key="6">
    <source>
        <dbReference type="ARBA" id="ARBA00023136"/>
    </source>
</evidence>
<dbReference type="RefSeq" id="WP_344979206.1">
    <property type="nucleotide sequence ID" value="NZ_BAAAVI010000061.1"/>
</dbReference>
<evidence type="ECO:0000256" key="4">
    <source>
        <dbReference type="ARBA" id="ARBA00022692"/>
    </source>
</evidence>
<dbReference type="InterPro" id="IPR020846">
    <property type="entry name" value="MFS_dom"/>
</dbReference>
<sequence>MTAEKALTTTTNRPGSLFRQRSFALLWAGQSVSMFGTQITYVALPITAVVILQATPMETGVLTALEQLPFLLFGLFVGVLVDRRARRPILIGANVVRCAALAWIPIAYLLDLLTIGHLFLVAFVVGTMTVFFDLAYQSYVPGLVGRERLMEANGKLQVSESVAEIAGPGIAGVLISAISAPVVIAVDAFSYVLSALALVKMPADAPSAPRAGAGRPAPSVWASVREGFSVIGRHTLLRWCTTAAVVTALFLSALTAVLFLFLIREAGIGTAQVGLIVAAGSAGALLGALSVDRLGDRIGVGPTLVLSLTLPGVGYFILASVEGNSLAAVATAAAANFIALFGIPVFDVTVISFRQVVTPDHLLGRVNATVRTLAWGSLSLGALLGGALGSTLGLRPTILIAAGGLLLPAVILLLSPVRRVRRLGGAEATETEAAAEATTDTSPRRPSHDH</sequence>
<keyword evidence="5 8" id="KW-1133">Transmembrane helix</keyword>
<dbReference type="PANTHER" id="PTHR23513">
    <property type="entry name" value="INTEGRAL MEMBRANE EFFLUX PROTEIN-RELATED"/>
    <property type="match status" value="1"/>
</dbReference>
<evidence type="ECO:0000256" key="5">
    <source>
        <dbReference type="ARBA" id="ARBA00022989"/>
    </source>
</evidence>
<feature type="transmembrane region" description="Helical" evidence="8">
    <location>
        <begin position="88"/>
        <end position="109"/>
    </location>
</feature>
<evidence type="ECO:0000256" key="2">
    <source>
        <dbReference type="ARBA" id="ARBA00022448"/>
    </source>
</evidence>
<feature type="transmembrane region" description="Helical" evidence="8">
    <location>
        <begin position="372"/>
        <end position="392"/>
    </location>
</feature>
<comment type="subcellular location">
    <subcellularLocation>
        <location evidence="1">Cell membrane</location>
        <topology evidence="1">Multi-pass membrane protein</topology>
    </subcellularLocation>
</comment>
<feature type="transmembrane region" description="Helical" evidence="8">
    <location>
        <begin position="303"/>
        <end position="321"/>
    </location>
</feature>
<feature type="transmembrane region" description="Helical" evidence="8">
    <location>
        <begin position="398"/>
        <end position="417"/>
    </location>
</feature>
<feature type="domain" description="Major facilitator superfamily (MFS) profile" evidence="9">
    <location>
        <begin position="22"/>
        <end position="421"/>
    </location>
</feature>
<dbReference type="PANTHER" id="PTHR23513:SF6">
    <property type="entry name" value="MAJOR FACILITATOR SUPERFAMILY ASSOCIATED DOMAIN-CONTAINING PROTEIN"/>
    <property type="match status" value="1"/>
</dbReference>
<keyword evidence="3" id="KW-1003">Cell membrane</keyword>
<dbReference type="Pfam" id="PF05977">
    <property type="entry name" value="MFS_3"/>
    <property type="match status" value="1"/>
</dbReference>
<evidence type="ECO:0000259" key="9">
    <source>
        <dbReference type="PROSITE" id="PS50850"/>
    </source>
</evidence>
<accession>A0ABN3W6A6</accession>
<dbReference type="EMBL" id="BAAAVI010000061">
    <property type="protein sequence ID" value="GAA2898239.1"/>
    <property type="molecule type" value="Genomic_DNA"/>
</dbReference>
<dbReference type="CDD" id="cd06173">
    <property type="entry name" value="MFS_MefA_like"/>
    <property type="match status" value="1"/>
</dbReference>
<feature type="region of interest" description="Disordered" evidence="7">
    <location>
        <begin position="428"/>
        <end position="450"/>
    </location>
</feature>
<evidence type="ECO:0000256" key="3">
    <source>
        <dbReference type="ARBA" id="ARBA00022475"/>
    </source>
</evidence>
<proteinExistence type="predicted"/>
<gene>
    <name evidence="10" type="ORF">GCM10010517_63320</name>
</gene>
<feature type="transmembrane region" description="Helical" evidence="8">
    <location>
        <begin position="115"/>
        <end position="136"/>
    </location>
</feature>
<keyword evidence="2" id="KW-0813">Transport</keyword>
<protein>
    <submittedName>
        <fullName evidence="10">MFS transporter</fullName>
    </submittedName>
</protein>
<dbReference type="InterPro" id="IPR036259">
    <property type="entry name" value="MFS_trans_sf"/>
</dbReference>
<evidence type="ECO:0000256" key="7">
    <source>
        <dbReference type="SAM" id="MobiDB-lite"/>
    </source>
</evidence>
<feature type="transmembrane region" description="Helical" evidence="8">
    <location>
        <begin position="236"/>
        <end position="263"/>
    </location>
</feature>
<feature type="transmembrane region" description="Helical" evidence="8">
    <location>
        <begin position="64"/>
        <end position="81"/>
    </location>
</feature>
<evidence type="ECO:0000256" key="1">
    <source>
        <dbReference type="ARBA" id="ARBA00004651"/>
    </source>
</evidence>
<feature type="transmembrane region" description="Helical" evidence="8">
    <location>
        <begin position="327"/>
        <end position="351"/>
    </location>
</feature>
<evidence type="ECO:0000313" key="11">
    <source>
        <dbReference type="Proteomes" id="UP001500831"/>
    </source>
</evidence>
<reference evidence="10 11" key="1">
    <citation type="journal article" date="2019" name="Int. J. Syst. Evol. Microbiol.">
        <title>The Global Catalogue of Microorganisms (GCM) 10K type strain sequencing project: providing services to taxonomists for standard genome sequencing and annotation.</title>
        <authorList>
            <consortium name="The Broad Institute Genomics Platform"/>
            <consortium name="The Broad Institute Genome Sequencing Center for Infectious Disease"/>
            <person name="Wu L."/>
            <person name="Ma J."/>
        </authorList>
    </citation>
    <scope>NUCLEOTIDE SEQUENCE [LARGE SCALE GENOMIC DNA]</scope>
    <source>
        <strain evidence="10 11">JCM 6242</strain>
    </source>
</reference>
<evidence type="ECO:0000313" key="10">
    <source>
        <dbReference type="EMBL" id="GAA2898239.1"/>
    </source>
</evidence>
<dbReference type="Gene3D" id="1.20.1250.20">
    <property type="entry name" value="MFS general substrate transporter like domains"/>
    <property type="match status" value="1"/>
</dbReference>
<dbReference type="SUPFAM" id="SSF103473">
    <property type="entry name" value="MFS general substrate transporter"/>
    <property type="match status" value="1"/>
</dbReference>
<keyword evidence="6 8" id="KW-0472">Membrane</keyword>
<keyword evidence="11" id="KW-1185">Reference proteome</keyword>
<keyword evidence="4 8" id="KW-0812">Transmembrane</keyword>
<feature type="transmembrane region" description="Helical" evidence="8">
    <location>
        <begin position="23"/>
        <end position="52"/>
    </location>
</feature>
<dbReference type="PROSITE" id="PS50850">
    <property type="entry name" value="MFS"/>
    <property type="match status" value="1"/>
</dbReference>
<feature type="transmembrane region" description="Helical" evidence="8">
    <location>
        <begin position="269"/>
        <end position="291"/>
    </location>
</feature>